<gene>
    <name evidence="3" type="ORF">AXF13_01360</name>
</gene>
<dbReference type="EMBL" id="CP014229">
    <property type="protein sequence ID" value="AMD88872.1"/>
    <property type="molecule type" value="Genomic_DNA"/>
</dbReference>
<sequence length="129" mass="14064">MQKELFDCFAKGRLTVAGRLPALAVEPWKEHKDFPGVFLKNLVMPELTEGLLSCHLVRIEARRGIGRHAHGTSLELHEVVGGSGVCLTPEGEIAYLPGSMAILPAKTPHEVRAGENGLWLFAKFITLPA</sequence>
<dbReference type="Proteomes" id="UP000069241">
    <property type="component" value="Chromosome"/>
</dbReference>
<dbReference type="InterPro" id="IPR003313">
    <property type="entry name" value="AraC-bd"/>
</dbReference>
<keyword evidence="4" id="KW-1185">Reference proteome</keyword>
<dbReference type="KEGG" id="dfi:AXF13_01360"/>
<dbReference type="GO" id="GO:0003677">
    <property type="term" value="F:DNA binding"/>
    <property type="evidence" value="ECO:0007669"/>
    <property type="project" value="UniProtKB-KW"/>
</dbReference>
<feature type="domain" description="AraC-type arabinose-binding/dimerisation" evidence="2">
    <location>
        <begin position="56"/>
        <end position="118"/>
    </location>
</feature>
<dbReference type="CDD" id="cd02208">
    <property type="entry name" value="cupin_RmlC-like"/>
    <property type="match status" value="1"/>
</dbReference>
<accession>A0A0X8JHY0</accession>
<reference evidence="4" key="1">
    <citation type="submission" date="2016-02" db="EMBL/GenBank/DDBJ databases">
        <authorList>
            <person name="Holder M.E."/>
            <person name="Ajami N.J."/>
            <person name="Petrosino J.F."/>
        </authorList>
    </citation>
    <scope>NUCLEOTIDE SEQUENCE [LARGE SCALE GENOMIC DNA]</scope>
    <source>
        <strain evidence="4">CCUG 45958</strain>
    </source>
</reference>
<organism evidence="3 4">
    <name type="scientific">Desulfovibrio fairfieldensis</name>
    <dbReference type="NCBI Taxonomy" id="44742"/>
    <lineage>
        <taxon>Bacteria</taxon>
        <taxon>Pseudomonadati</taxon>
        <taxon>Thermodesulfobacteriota</taxon>
        <taxon>Desulfovibrionia</taxon>
        <taxon>Desulfovibrionales</taxon>
        <taxon>Desulfovibrionaceae</taxon>
        <taxon>Desulfovibrio</taxon>
    </lineage>
</organism>
<dbReference type="STRING" id="44742.AXF13_01360"/>
<evidence type="ECO:0000256" key="1">
    <source>
        <dbReference type="ARBA" id="ARBA00023125"/>
    </source>
</evidence>
<evidence type="ECO:0000259" key="2">
    <source>
        <dbReference type="Pfam" id="PF02311"/>
    </source>
</evidence>
<dbReference type="InterPro" id="IPR014710">
    <property type="entry name" value="RmlC-like_jellyroll"/>
</dbReference>
<dbReference type="RefSeq" id="WP_062251361.1">
    <property type="nucleotide sequence ID" value="NZ_CP014229.1"/>
</dbReference>
<proteinExistence type="predicted"/>
<dbReference type="InterPro" id="IPR011051">
    <property type="entry name" value="RmlC_Cupin_sf"/>
</dbReference>
<keyword evidence="1" id="KW-0238">DNA-binding</keyword>
<dbReference type="GO" id="GO:0006355">
    <property type="term" value="P:regulation of DNA-templated transcription"/>
    <property type="evidence" value="ECO:0007669"/>
    <property type="project" value="InterPro"/>
</dbReference>
<dbReference type="AlphaFoldDB" id="A0A0X8JHY0"/>
<protein>
    <submittedName>
        <fullName evidence="3">Cupin</fullName>
    </submittedName>
</protein>
<dbReference type="Gene3D" id="2.60.120.10">
    <property type="entry name" value="Jelly Rolls"/>
    <property type="match status" value="1"/>
</dbReference>
<evidence type="ECO:0000313" key="3">
    <source>
        <dbReference type="EMBL" id="AMD88872.1"/>
    </source>
</evidence>
<evidence type="ECO:0000313" key="4">
    <source>
        <dbReference type="Proteomes" id="UP000069241"/>
    </source>
</evidence>
<dbReference type="SUPFAM" id="SSF51182">
    <property type="entry name" value="RmlC-like cupins"/>
    <property type="match status" value="1"/>
</dbReference>
<dbReference type="Pfam" id="PF02311">
    <property type="entry name" value="AraC_binding"/>
    <property type="match status" value="1"/>
</dbReference>
<name>A0A0X8JHY0_9BACT</name>